<evidence type="ECO:0000313" key="3">
    <source>
        <dbReference type="EMBL" id="MCG7938276.1"/>
    </source>
</evidence>
<sequence length="162" mass="18219">MPIRSKLPLSITLILCLLLLSPAFADQSAIPQVHDFQRLAIEANQKKLPIVLLISQYHCGYCDRMKEEVLYPMSISGDFEQTALVRELLIDEGEMVNDFQGNRVAASAFSQRYSVFVTPTLLFLDSRGEEAAERILGINTMDYLLFYILNAAETAAEKLTDI</sequence>
<organism evidence="3 4">
    <name type="scientific">Candidatus Thiodiazotropha lotti</name>
    <dbReference type="NCBI Taxonomy" id="2792787"/>
    <lineage>
        <taxon>Bacteria</taxon>
        <taxon>Pseudomonadati</taxon>
        <taxon>Pseudomonadota</taxon>
        <taxon>Gammaproteobacteria</taxon>
        <taxon>Chromatiales</taxon>
        <taxon>Sedimenticolaceae</taxon>
        <taxon>Candidatus Thiodiazotropha</taxon>
    </lineage>
</organism>
<evidence type="ECO:0000313" key="4">
    <source>
        <dbReference type="Proteomes" id="UP000886687"/>
    </source>
</evidence>
<dbReference type="InterPro" id="IPR036249">
    <property type="entry name" value="Thioredoxin-like_sf"/>
</dbReference>
<evidence type="ECO:0000256" key="1">
    <source>
        <dbReference type="SAM" id="SignalP"/>
    </source>
</evidence>
<keyword evidence="1" id="KW-0732">Signal</keyword>
<comment type="caution">
    <text evidence="3">The sequence shown here is derived from an EMBL/GenBank/DDBJ whole genome shotgun (WGS) entry which is preliminary data.</text>
</comment>
<evidence type="ECO:0000259" key="2">
    <source>
        <dbReference type="Pfam" id="PF13098"/>
    </source>
</evidence>
<name>A0A9E4K408_9GAMM</name>
<feature type="domain" description="Thioredoxin-like fold" evidence="2">
    <location>
        <begin position="43"/>
        <end position="138"/>
    </location>
</feature>
<protein>
    <submittedName>
        <fullName evidence="3">Thioredoxin fold domain-containing protein</fullName>
    </submittedName>
</protein>
<feature type="signal peptide" evidence="1">
    <location>
        <begin position="1"/>
        <end position="25"/>
    </location>
</feature>
<dbReference type="EMBL" id="JAEPDI010000002">
    <property type="protein sequence ID" value="MCG7938276.1"/>
    <property type="molecule type" value="Genomic_DNA"/>
</dbReference>
<dbReference type="SUPFAM" id="SSF52833">
    <property type="entry name" value="Thioredoxin-like"/>
    <property type="match status" value="1"/>
</dbReference>
<gene>
    <name evidence="3" type="ORF">JAZ04_05370</name>
</gene>
<dbReference type="AlphaFoldDB" id="A0A9E4K408"/>
<reference evidence="3" key="1">
    <citation type="journal article" date="2021" name="Proc. Natl. Acad. Sci. U.S.A.">
        <title>Global biogeography of chemosynthetic symbionts reveals both localized and globally distributed symbiont groups. .</title>
        <authorList>
            <person name="Osvatic J.T."/>
            <person name="Wilkins L.G.E."/>
            <person name="Leibrecht L."/>
            <person name="Leray M."/>
            <person name="Zauner S."/>
            <person name="Polzin J."/>
            <person name="Camacho Y."/>
            <person name="Gros O."/>
            <person name="van Gils J.A."/>
            <person name="Eisen J.A."/>
            <person name="Petersen J.M."/>
            <person name="Yuen B."/>
        </authorList>
    </citation>
    <scope>NUCLEOTIDE SEQUENCE</scope>
    <source>
        <strain evidence="3">MAGL173</strain>
    </source>
</reference>
<accession>A0A9E4K408</accession>
<dbReference type="Gene3D" id="3.40.30.10">
    <property type="entry name" value="Glutaredoxin"/>
    <property type="match status" value="1"/>
</dbReference>
<dbReference type="Pfam" id="PF13098">
    <property type="entry name" value="Thioredoxin_2"/>
    <property type="match status" value="1"/>
</dbReference>
<dbReference type="InterPro" id="IPR012336">
    <property type="entry name" value="Thioredoxin-like_fold"/>
</dbReference>
<feature type="chain" id="PRO_5039526380" evidence="1">
    <location>
        <begin position="26"/>
        <end position="162"/>
    </location>
</feature>
<proteinExistence type="predicted"/>
<dbReference type="Proteomes" id="UP000886687">
    <property type="component" value="Unassembled WGS sequence"/>
</dbReference>